<evidence type="ECO:0000259" key="17">
    <source>
        <dbReference type="PROSITE" id="PS51192"/>
    </source>
</evidence>
<dbReference type="PROSITE" id="PS51194">
    <property type="entry name" value="HELICASE_CTER"/>
    <property type="match status" value="1"/>
</dbReference>
<dbReference type="NCBIfam" id="NF003673">
    <property type="entry name" value="PRK05298.1"/>
    <property type="match status" value="1"/>
</dbReference>
<gene>
    <name evidence="12 19" type="primary">uvrB</name>
    <name evidence="19" type="ORF">ABZ510_20635</name>
</gene>
<evidence type="ECO:0000256" key="9">
    <source>
        <dbReference type="ARBA" id="ARBA00023204"/>
    </source>
</evidence>
<dbReference type="SUPFAM" id="SSF46600">
    <property type="entry name" value="C-terminal UvrC-binding domain of UvrB"/>
    <property type="match status" value="1"/>
</dbReference>
<feature type="region of interest" description="Disordered" evidence="15">
    <location>
        <begin position="1"/>
        <end position="23"/>
    </location>
</feature>
<dbReference type="Pfam" id="PF12344">
    <property type="entry name" value="UvrB"/>
    <property type="match status" value="1"/>
</dbReference>
<dbReference type="SMART" id="SM00490">
    <property type="entry name" value="HELICc"/>
    <property type="match status" value="1"/>
</dbReference>
<dbReference type="InterPro" id="IPR041471">
    <property type="entry name" value="UvrB_inter"/>
</dbReference>
<dbReference type="Gene3D" id="3.40.50.300">
    <property type="entry name" value="P-loop containing nucleotide triphosphate hydrolases"/>
    <property type="match status" value="3"/>
</dbReference>
<evidence type="ECO:0000256" key="3">
    <source>
        <dbReference type="ARBA" id="ARBA00022490"/>
    </source>
</evidence>
<protein>
    <recommendedName>
        <fullName evidence="11 12">UvrABC system protein B</fullName>
        <shortName evidence="12">Protein UvrB</shortName>
    </recommendedName>
    <alternativeName>
        <fullName evidence="12">Excinuclease ABC subunit B</fullName>
    </alternativeName>
</protein>
<sequence length="730" mass="81734">MAFATELRAAGVSGTEADGETPLARSEFRPVGEIERTGGRFEVVSPHRPAGDQPAAIEELERRITAGEPDVVLLGATGTGKSATTAWLIERLQRPTLVMAPNKTLAAQLANELREMFPHNAVEYFVSYYDYYQPEAYIAQTDTYIEKDSSINDDVERLRHSATSALLSRRDVVVVASVSCIYGLGTPQSYLDRSVLLEVGSEVDRDAFLRMLVDVQYTRNDMSFTRGSFRVRGDTVEIIPSYEELAVRIEFFGDEIEELYYLHPLTGDVVRKVDTVRIFPATHYVAGPERMERAVVAIEAELEERLAELERKGKLLEAQRLRMRTQYDLEMIRQVGFCSGIENYSRHIDGRPAGSAPATLLDYFPDDFLLVIDESHVTVPQIGGMYEGDMSRKRNLVEYGFRLPSAVDNRPLTWEEFAERIGQAVYLSATPGDYELGRTGGEVVEQVIRPTGLVDPKVEVKPTKGQIDDLLHEIRLRTERDERVLVTTLTKKMAEDLTDYLLGLGVRVRYLHSEIDTLRRVELLRQLRLGEYDVLVGINLLREGLDLPEVSLVAILDADKEGFLRSTKSLIQTIGRAARNVSGEVHMYADKITDSMRDAIDETERRRAKQLAYNAEMGIDPQPLRKKIADILDQVYSEAGDEVEVGGSGRNASRGRRAQGEPGRAVSAGIVEGRDIKSMPRAELADLVAELTDQMMNAARELQFELAGRLRDEIADLKKELRGMDAAGLQ</sequence>
<keyword evidence="6 12" id="KW-0228">DNA excision</keyword>
<feature type="domain" description="UVR" evidence="16">
    <location>
        <begin position="685"/>
        <end position="720"/>
    </location>
</feature>
<comment type="subcellular location">
    <subcellularLocation>
        <location evidence="1 12 13">Cytoplasm</location>
    </subcellularLocation>
</comment>
<dbReference type="InterPro" id="IPR027417">
    <property type="entry name" value="P-loop_NTPase"/>
</dbReference>
<organism evidence="19 20">
    <name type="scientific">Nocardia rhamnosiphila</name>
    <dbReference type="NCBI Taxonomy" id="426716"/>
    <lineage>
        <taxon>Bacteria</taxon>
        <taxon>Bacillati</taxon>
        <taxon>Actinomycetota</taxon>
        <taxon>Actinomycetes</taxon>
        <taxon>Mycobacteriales</taxon>
        <taxon>Nocardiaceae</taxon>
        <taxon>Nocardia</taxon>
    </lineage>
</organism>
<keyword evidence="20" id="KW-1185">Reference proteome</keyword>
<comment type="domain">
    <text evidence="12">The beta-hairpin motif is involved in DNA binding.</text>
</comment>
<reference evidence="19 20" key="1">
    <citation type="submission" date="2024-06" db="EMBL/GenBank/DDBJ databases">
        <title>The Natural Products Discovery Center: Release of the First 8490 Sequenced Strains for Exploring Actinobacteria Biosynthetic Diversity.</title>
        <authorList>
            <person name="Kalkreuter E."/>
            <person name="Kautsar S.A."/>
            <person name="Yang D."/>
            <person name="Bader C.D."/>
            <person name="Teijaro C.N."/>
            <person name="Fluegel L."/>
            <person name="Davis C.M."/>
            <person name="Simpson J.R."/>
            <person name="Lauterbach L."/>
            <person name="Steele A.D."/>
            <person name="Gui C."/>
            <person name="Meng S."/>
            <person name="Li G."/>
            <person name="Viehrig K."/>
            <person name="Ye F."/>
            <person name="Su P."/>
            <person name="Kiefer A.F."/>
            <person name="Nichols A."/>
            <person name="Cepeda A.J."/>
            <person name="Yan W."/>
            <person name="Fan B."/>
            <person name="Jiang Y."/>
            <person name="Adhikari A."/>
            <person name="Zheng C.-J."/>
            <person name="Schuster L."/>
            <person name="Cowan T.M."/>
            <person name="Smanski M.J."/>
            <person name="Chevrette M.G."/>
            <person name="De Carvalho L.P.S."/>
            <person name="Shen B."/>
        </authorList>
    </citation>
    <scope>NUCLEOTIDE SEQUENCE [LARGE SCALE GENOMIC DNA]</scope>
    <source>
        <strain evidence="19 20">NPDC019708</strain>
    </source>
</reference>
<feature type="domain" description="Helicase C-terminal" evidence="18">
    <location>
        <begin position="466"/>
        <end position="632"/>
    </location>
</feature>
<evidence type="ECO:0000256" key="10">
    <source>
        <dbReference type="ARBA" id="ARBA00026033"/>
    </source>
</evidence>
<dbReference type="GeneID" id="96243971"/>
<evidence type="ECO:0000256" key="8">
    <source>
        <dbReference type="ARBA" id="ARBA00022881"/>
    </source>
</evidence>
<comment type="similarity">
    <text evidence="2 12 13">Belongs to the UvrB family.</text>
</comment>
<keyword evidence="8 12" id="KW-0267">Excision nuclease</keyword>
<dbReference type="InterPro" id="IPR001650">
    <property type="entry name" value="Helicase_C-like"/>
</dbReference>
<evidence type="ECO:0000256" key="15">
    <source>
        <dbReference type="SAM" id="MobiDB-lite"/>
    </source>
</evidence>
<dbReference type="PANTHER" id="PTHR24029">
    <property type="entry name" value="UVRABC SYSTEM PROTEIN B"/>
    <property type="match status" value="1"/>
</dbReference>
<dbReference type="SUPFAM" id="SSF52540">
    <property type="entry name" value="P-loop containing nucleoside triphosphate hydrolases"/>
    <property type="match status" value="2"/>
</dbReference>
<dbReference type="InterPro" id="IPR024759">
    <property type="entry name" value="UvrB_YAD/RRR_dom"/>
</dbReference>
<keyword evidence="5 12" id="KW-0227">DNA damage</keyword>
<evidence type="ECO:0000313" key="20">
    <source>
        <dbReference type="Proteomes" id="UP001550628"/>
    </source>
</evidence>
<dbReference type="InterPro" id="IPR014001">
    <property type="entry name" value="Helicase_ATP-bd"/>
</dbReference>
<name>A0ABV2WTP3_9NOCA</name>
<dbReference type="CDD" id="cd18790">
    <property type="entry name" value="SF2_C_UvrB"/>
    <property type="match status" value="1"/>
</dbReference>
<evidence type="ECO:0000259" key="16">
    <source>
        <dbReference type="PROSITE" id="PS50151"/>
    </source>
</evidence>
<dbReference type="RefSeq" id="WP_276087049.1">
    <property type="nucleotide sequence ID" value="NZ_JBEYBD010000005.1"/>
</dbReference>
<comment type="subunit">
    <text evidence="10 12 13">Forms a heterotetramer with UvrA during the search for lesions. Interacts with UvrC in an incision complex.</text>
</comment>
<dbReference type="Pfam" id="PF00271">
    <property type="entry name" value="Helicase_C"/>
    <property type="match status" value="1"/>
</dbReference>
<dbReference type="HAMAP" id="MF_00204">
    <property type="entry name" value="UvrB"/>
    <property type="match status" value="1"/>
</dbReference>
<evidence type="ECO:0000256" key="2">
    <source>
        <dbReference type="ARBA" id="ARBA00008533"/>
    </source>
</evidence>
<dbReference type="NCBIfam" id="TIGR00631">
    <property type="entry name" value="uvrb"/>
    <property type="match status" value="1"/>
</dbReference>
<feature type="domain" description="Helicase ATP-binding" evidence="17">
    <location>
        <begin position="62"/>
        <end position="197"/>
    </location>
</feature>
<evidence type="ECO:0000256" key="7">
    <source>
        <dbReference type="ARBA" id="ARBA00022840"/>
    </source>
</evidence>
<evidence type="ECO:0000256" key="13">
    <source>
        <dbReference type="RuleBase" id="RU003587"/>
    </source>
</evidence>
<evidence type="ECO:0000256" key="5">
    <source>
        <dbReference type="ARBA" id="ARBA00022763"/>
    </source>
</evidence>
<dbReference type="InterPro" id="IPR036876">
    <property type="entry name" value="UVR_dom_sf"/>
</dbReference>
<feature type="coiled-coil region" evidence="14">
    <location>
        <begin position="292"/>
        <end position="326"/>
    </location>
</feature>
<dbReference type="PANTHER" id="PTHR24029:SF0">
    <property type="entry name" value="UVRABC SYSTEM PROTEIN B"/>
    <property type="match status" value="1"/>
</dbReference>
<keyword evidence="4 12" id="KW-0547">Nucleotide-binding</keyword>
<evidence type="ECO:0000313" key="19">
    <source>
        <dbReference type="EMBL" id="MEU1954260.1"/>
    </source>
</evidence>
<keyword evidence="3 12" id="KW-0963">Cytoplasm</keyword>
<dbReference type="PROSITE" id="PS51192">
    <property type="entry name" value="HELICASE_ATP_BIND_1"/>
    <property type="match status" value="1"/>
</dbReference>
<dbReference type="Pfam" id="PF17757">
    <property type="entry name" value="UvrB_inter"/>
    <property type="match status" value="1"/>
</dbReference>
<dbReference type="PROSITE" id="PS50151">
    <property type="entry name" value="UVR"/>
    <property type="match status" value="1"/>
</dbReference>
<dbReference type="Pfam" id="PF04851">
    <property type="entry name" value="ResIII"/>
    <property type="match status" value="1"/>
</dbReference>
<evidence type="ECO:0000256" key="1">
    <source>
        <dbReference type="ARBA" id="ARBA00004496"/>
    </source>
</evidence>
<dbReference type="EMBL" id="JBEYBF010000014">
    <property type="protein sequence ID" value="MEU1954260.1"/>
    <property type="molecule type" value="Genomic_DNA"/>
</dbReference>
<comment type="caution">
    <text evidence="19">The sequence shown here is derived from an EMBL/GenBank/DDBJ whole genome shotgun (WGS) entry which is preliminary data.</text>
</comment>
<dbReference type="SMART" id="SM00487">
    <property type="entry name" value="DEXDc"/>
    <property type="match status" value="1"/>
</dbReference>
<feature type="region of interest" description="Disordered" evidence="15">
    <location>
        <begin position="642"/>
        <end position="668"/>
    </location>
</feature>
<dbReference type="InterPro" id="IPR006935">
    <property type="entry name" value="Helicase/UvrB_N"/>
</dbReference>
<dbReference type="Proteomes" id="UP001550628">
    <property type="component" value="Unassembled WGS sequence"/>
</dbReference>
<dbReference type="InterPro" id="IPR004807">
    <property type="entry name" value="UvrB"/>
</dbReference>
<comment type="function">
    <text evidence="12">The UvrABC repair system catalyzes the recognition and processing of DNA lesions. A damage recognition complex composed of 2 UvrA and 2 UvrB subunits scans DNA for abnormalities. Upon binding of the UvrA(2)B(2) complex to a putative damaged site, the DNA wraps around one UvrB monomer. DNA wrap is dependent on ATP binding by UvrB and probably causes local melting of the DNA helix, facilitating insertion of UvrB beta-hairpin between the DNA strands. Then UvrB probes one DNA strand for the presence of a lesion. If a lesion is found the UvrA subunits dissociate and the UvrB-DNA preincision complex is formed. This complex is subsequently bound by UvrC and the second UvrB is released. If no lesion is found, the DNA wraps around the other UvrB subunit that will check the other stand for damage.</text>
</comment>
<proteinExistence type="inferred from homology"/>
<feature type="short sequence motif" description="Beta-hairpin" evidence="12">
    <location>
        <begin position="128"/>
        <end position="151"/>
    </location>
</feature>
<evidence type="ECO:0000256" key="6">
    <source>
        <dbReference type="ARBA" id="ARBA00022769"/>
    </source>
</evidence>
<evidence type="ECO:0000256" key="12">
    <source>
        <dbReference type="HAMAP-Rule" id="MF_00204"/>
    </source>
</evidence>
<dbReference type="InterPro" id="IPR001943">
    <property type="entry name" value="UVR_dom"/>
</dbReference>
<dbReference type="Pfam" id="PF02151">
    <property type="entry name" value="UVR"/>
    <property type="match status" value="1"/>
</dbReference>
<keyword evidence="12 13" id="KW-0742">SOS response</keyword>
<dbReference type="CDD" id="cd17916">
    <property type="entry name" value="DEXHc_UvrB"/>
    <property type="match status" value="1"/>
</dbReference>
<accession>A0ABV2WTP3</accession>
<keyword evidence="14" id="KW-0175">Coiled coil</keyword>
<evidence type="ECO:0000256" key="11">
    <source>
        <dbReference type="ARBA" id="ARBA00029504"/>
    </source>
</evidence>
<evidence type="ECO:0000256" key="14">
    <source>
        <dbReference type="SAM" id="Coils"/>
    </source>
</evidence>
<keyword evidence="9 12" id="KW-0234">DNA repair</keyword>
<dbReference type="Gene3D" id="4.10.860.10">
    <property type="entry name" value="UVR domain"/>
    <property type="match status" value="1"/>
</dbReference>
<evidence type="ECO:0000256" key="4">
    <source>
        <dbReference type="ARBA" id="ARBA00022741"/>
    </source>
</evidence>
<feature type="coiled-coil region" evidence="14">
    <location>
        <begin position="681"/>
        <end position="727"/>
    </location>
</feature>
<evidence type="ECO:0000259" key="18">
    <source>
        <dbReference type="PROSITE" id="PS51194"/>
    </source>
</evidence>
<keyword evidence="7 12" id="KW-0067">ATP-binding</keyword>
<feature type="binding site" evidence="12">
    <location>
        <begin position="75"/>
        <end position="82"/>
    </location>
    <ligand>
        <name>ATP</name>
        <dbReference type="ChEBI" id="CHEBI:30616"/>
    </ligand>
</feature>